<dbReference type="Pfam" id="PF05345">
    <property type="entry name" value="He_PIG"/>
    <property type="match status" value="1"/>
</dbReference>
<organism evidence="1">
    <name type="scientific">marine metagenome</name>
    <dbReference type="NCBI Taxonomy" id="408172"/>
    <lineage>
        <taxon>unclassified sequences</taxon>
        <taxon>metagenomes</taxon>
        <taxon>ecological metagenomes</taxon>
    </lineage>
</organism>
<dbReference type="NCBIfam" id="NF012211">
    <property type="entry name" value="tand_rpt_95"/>
    <property type="match status" value="2"/>
</dbReference>
<gene>
    <name evidence="1" type="ORF">METZ01_LOCUS405284</name>
</gene>
<dbReference type="InterPro" id="IPR013783">
    <property type="entry name" value="Ig-like_fold"/>
</dbReference>
<name>A0A382W1E0_9ZZZZ</name>
<dbReference type="AlphaFoldDB" id="A0A382W1E0"/>
<dbReference type="Gene3D" id="2.60.40.2810">
    <property type="match status" value="1"/>
</dbReference>
<reference evidence="1" key="1">
    <citation type="submission" date="2018-05" db="EMBL/GenBank/DDBJ databases">
        <authorList>
            <person name="Lanie J.A."/>
            <person name="Ng W.-L."/>
            <person name="Kazmierczak K.M."/>
            <person name="Andrzejewski T.M."/>
            <person name="Davidsen T.M."/>
            <person name="Wayne K.J."/>
            <person name="Tettelin H."/>
            <person name="Glass J.I."/>
            <person name="Rusch D."/>
            <person name="Podicherti R."/>
            <person name="Tsui H.-C.T."/>
            <person name="Winkler M.E."/>
        </authorList>
    </citation>
    <scope>NUCLEOTIDE SEQUENCE</scope>
</reference>
<dbReference type="EMBL" id="UINC01156168">
    <property type="protein sequence ID" value="SVD52430.1"/>
    <property type="molecule type" value="Genomic_DNA"/>
</dbReference>
<feature type="non-terminal residue" evidence="1">
    <location>
        <position position="1"/>
    </location>
</feature>
<dbReference type="Pfam" id="PF17963">
    <property type="entry name" value="Big_9"/>
    <property type="match status" value="2"/>
</dbReference>
<protein>
    <recommendedName>
        <fullName evidence="2">Cadherin domain-containing protein</fullName>
    </recommendedName>
</protein>
<evidence type="ECO:0000313" key="1">
    <source>
        <dbReference type="EMBL" id="SVD52430.1"/>
    </source>
</evidence>
<proteinExistence type="predicted"/>
<evidence type="ECO:0008006" key="2">
    <source>
        <dbReference type="Google" id="ProtNLM"/>
    </source>
</evidence>
<feature type="non-terminal residue" evidence="1">
    <location>
        <position position="280"/>
    </location>
</feature>
<sequence length="280" mass="30072">TDEVIITVLFVNNPPVLSAIDNQETNEDTDLVMTLSAEDVDGDELSFVAFSDYPDSVSVLLTGDQLTLTPSDNYFGTVHINVSVTDGEYTDSDFFALIVRPVNDAPLASDVSATTDEDVAVEIEYSGTDIDNDDATLVYEVVDAPTYGSVSNDIYTPDTNFNGEDSFTYRTYDGDLYSEAATVTITVTPVNDAPEFSHIGNQQVNEGEALSFTISATDVESDAISFSIESHNLPTDPILTDNSDGTAAFSWTSSLGDAGNYNVTFRASDGIDDSDESIII</sequence>
<dbReference type="InterPro" id="IPR015919">
    <property type="entry name" value="Cadherin-like_sf"/>
</dbReference>
<accession>A0A382W1E0</accession>
<dbReference type="GO" id="GO:0005509">
    <property type="term" value="F:calcium ion binding"/>
    <property type="evidence" value="ECO:0007669"/>
    <property type="project" value="InterPro"/>
</dbReference>
<dbReference type="SUPFAM" id="SSF49313">
    <property type="entry name" value="Cadherin-like"/>
    <property type="match status" value="2"/>
</dbReference>
<dbReference type="Gene3D" id="2.60.40.10">
    <property type="entry name" value="Immunoglobulins"/>
    <property type="match status" value="2"/>
</dbReference>
<dbReference type="GO" id="GO:0016020">
    <property type="term" value="C:membrane"/>
    <property type="evidence" value="ECO:0007669"/>
    <property type="project" value="InterPro"/>
</dbReference>